<proteinExistence type="predicted"/>
<dbReference type="RefSeq" id="WP_184917825.1">
    <property type="nucleotide sequence ID" value="NZ_JACHMO010000001.1"/>
</dbReference>
<dbReference type="AlphaFoldDB" id="A0A7W9HG76"/>
<accession>A0A7W9HG76</accession>
<evidence type="ECO:0000313" key="1">
    <source>
        <dbReference type="EMBL" id="MBB5801682.1"/>
    </source>
</evidence>
<gene>
    <name evidence="1" type="ORF">F4560_001450</name>
</gene>
<keyword evidence="2" id="KW-1185">Reference proteome</keyword>
<dbReference type="InterPro" id="IPR039498">
    <property type="entry name" value="NTP_transf_5"/>
</dbReference>
<dbReference type="EMBL" id="JACHMO010000001">
    <property type="protein sequence ID" value="MBB5801682.1"/>
    <property type="molecule type" value="Genomic_DNA"/>
</dbReference>
<protein>
    <submittedName>
        <fullName evidence="1">Uncharacterized protein</fullName>
    </submittedName>
</protein>
<evidence type="ECO:0000313" key="2">
    <source>
        <dbReference type="Proteomes" id="UP000552097"/>
    </source>
</evidence>
<sequence length="362" mass="38908">MTTTATGVDLALLHRLLDVDEDDTPDVLVRTARDHGWSFPALVLSAFARDGMALGSGSSDELNRTTTRRTLYAGVLAGLSARVPVNVLKGPSIARHYPDGLVRAVGDLDLVVADEEALWRAVRAVLELCPVEAVGVSVYGHPEQHLIIDLAWPGADPFLDKEHRVELSTAAFPGDQGSVPVRVPLPADPVTSDLLAVAEERFQRAFTAKDLVDVAVLAPLVRSGADVAAAAVEWNLAPELLELLELAAPETDLGGLADALPPLRDSAARERERRLAWSSPEPPDDPIAAALAAGREVGGLLLREERRDDMTRSRVLRYDGGVVMETPVGDYLMVDHPEVTQEQYDRALAELDRVDADRAGGA</sequence>
<dbReference type="Proteomes" id="UP000552097">
    <property type="component" value="Unassembled WGS sequence"/>
</dbReference>
<name>A0A7W9HG76_9PSEU</name>
<comment type="caution">
    <text evidence="1">The sequence shown here is derived from an EMBL/GenBank/DDBJ whole genome shotgun (WGS) entry which is preliminary data.</text>
</comment>
<reference evidence="1 2" key="1">
    <citation type="submission" date="2020-08" db="EMBL/GenBank/DDBJ databases">
        <title>Sequencing the genomes of 1000 actinobacteria strains.</title>
        <authorList>
            <person name="Klenk H.-P."/>
        </authorList>
    </citation>
    <scope>NUCLEOTIDE SEQUENCE [LARGE SCALE GENOMIC DNA]</scope>
    <source>
        <strain evidence="1 2">DSM 45486</strain>
    </source>
</reference>
<dbReference type="Pfam" id="PF14907">
    <property type="entry name" value="NTP_transf_5"/>
    <property type="match status" value="1"/>
</dbReference>
<organism evidence="1 2">
    <name type="scientific">Saccharothrix ecbatanensis</name>
    <dbReference type="NCBI Taxonomy" id="1105145"/>
    <lineage>
        <taxon>Bacteria</taxon>
        <taxon>Bacillati</taxon>
        <taxon>Actinomycetota</taxon>
        <taxon>Actinomycetes</taxon>
        <taxon>Pseudonocardiales</taxon>
        <taxon>Pseudonocardiaceae</taxon>
        <taxon>Saccharothrix</taxon>
    </lineage>
</organism>